<dbReference type="PANTHER" id="PTHR16255:SF1">
    <property type="entry name" value="REQUIRED FOR MEIOTIC NUCLEAR DIVISION PROTEIN 1 HOMOLOG"/>
    <property type="match status" value="1"/>
</dbReference>
<dbReference type="GO" id="GO:0005739">
    <property type="term" value="C:mitochondrion"/>
    <property type="evidence" value="ECO:0007669"/>
    <property type="project" value="UniProtKB-ARBA"/>
</dbReference>
<dbReference type="AlphaFoldDB" id="A0A1E4SAN4"/>
<keyword evidence="4" id="KW-1185">Reference proteome</keyword>
<dbReference type="OrthoDB" id="242766at2759"/>
<gene>
    <name evidence="3" type="ORF">CYBJADRAFT_14282</name>
</gene>
<comment type="similarity">
    <text evidence="1">Belongs to the RMD1/sif2 family.</text>
</comment>
<dbReference type="PANTHER" id="PTHR16255">
    <property type="entry name" value="REQUIRED FOR MEIOTIC NUCLEAR DIVISION PROTEIN 1 HOMOLOG"/>
    <property type="match status" value="1"/>
</dbReference>
<dbReference type="GeneID" id="30987592"/>
<evidence type="ECO:0000313" key="3">
    <source>
        <dbReference type="EMBL" id="ODV76564.1"/>
    </source>
</evidence>
<evidence type="ECO:0000256" key="1">
    <source>
        <dbReference type="ARBA" id="ARBA00008306"/>
    </source>
</evidence>
<evidence type="ECO:0000313" key="4">
    <source>
        <dbReference type="Proteomes" id="UP000094389"/>
    </source>
</evidence>
<reference evidence="3 4" key="1">
    <citation type="journal article" date="2016" name="Proc. Natl. Acad. Sci. U.S.A.">
        <title>Comparative genomics of biotechnologically important yeasts.</title>
        <authorList>
            <person name="Riley R."/>
            <person name="Haridas S."/>
            <person name="Wolfe K.H."/>
            <person name="Lopes M.R."/>
            <person name="Hittinger C.T."/>
            <person name="Goeker M."/>
            <person name="Salamov A.A."/>
            <person name="Wisecaver J.H."/>
            <person name="Long T.M."/>
            <person name="Calvey C.H."/>
            <person name="Aerts A.L."/>
            <person name="Barry K.W."/>
            <person name="Choi C."/>
            <person name="Clum A."/>
            <person name="Coughlan A.Y."/>
            <person name="Deshpande S."/>
            <person name="Douglass A.P."/>
            <person name="Hanson S.J."/>
            <person name="Klenk H.-P."/>
            <person name="LaButti K.M."/>
            <person name="Lapidus A."/>
            <person name="Lindquist E.A."/>
            <person name="Lipzen A.M."/>
            <person name="Meier-Kolthoff J.P."/>
            <person name="Ohm R.A."/>
            <person name="Otillar R.P."/>
            <person name="Pangilinan J.L."/>
            <person name="Peng Y."/>
            <person name="Rokas A."/>
            <person name="Rosa C.A."/>
            <person name="Scheuner C."/>
            <person name="Sibirny A.A."/>
            <person name="Slot J.C."/>
            <person name="Stielow J.B."/>
            <person name="Sun H."/>
            <person name="Kurtzman C.P."/>
            <person name="Blackwell M."/>
            <person name="Grigoriev I.V."/>
            <person name="Jeffries T.W."/>
        </authorList>
    </citation>
    <scope>NUCLEOTIDE SEQUENCE [LARGE SCALE GENOMIC DNA]</scope>
    <source>
        <strain evidence="4">ATCC 18201 / CBS 1600 / BCRC 20928 / JCM 3617 / NBRC 0987 / NRRL Y-1542</strain>
    </source>
</reference>
<dbReference type="EMBL" id="KV453925">
    <property type="protein sequence ID" value="ODV76564.1"/>
    <property type="molecule type" value="Genomic_DNA"/>
</dbReference>
<dbReference type="InterPro" id="IPR003734">
    <property type="entry name" value="DUF155"/>
</dbReference>
<name>A0A1E4SAN4_CYBJN</name>
<organism evidence="3 4">
    <name type="scientific">Cyberlindnera jadinii (strain ATCC 18201 / CBS 1600 / BCRC 20928 / JCM 3617 / NBRC 0987 / NRRL Y-1542)</name>
    <name type="common">Torula yeast</name>
    <name type="synonym">Candida utilis</name>
    <dbReference type="NCBI Taxonomy" id="983966"/>
    <lineage>
        <taxon>Eukaryota</taxon>
        <taxon>Fungi</taxon>
        <taxon>Dikarya</taxon>
        <taxon>Ascomycota</taxon>
        <taxon>Saccharomycotina</taxon>
        <taxon>Saccharomycetes</taxon>
        <taxon>Phaffomycetales</taxon>
        <taxon>Phaffomycetaceae</taxon>
        <taxon>Cyberlindnera</taxon>
    </lineage>
</organism>
<proteinExistence type="inferred from homology"/>
<dbReference type="InterPro" id="IPR051624">
    <property type="entry name" value="RMD1/Sad1-interacting"/>
</dbReference>
<dbReference type="OMA" id="QGLYQTK"/>
<dbReference type="GO" id="GO:0070131">
    <property type="term" value="P:positive regulation of mitochondrial translation"/>
    <property type="evidence" value="ECO:0007669"/>
    <property type="project" value="TreeGrafter"/>
</dbReference>
<evidence type="ECO:0000259" key="2">
    <source>
        <dbReference type="Pfam" id="PF02582"/>
    </source>
</evidence>
<dbReference type="Proteomes" id="UP000094389">
    <property type="component" value="Unassembled WGS sequence"/>
</dbReference>
<feature type="domain" description="DUF155" evidence="2">
    <location>
        <begin position="127"/>
        <end position="303"/>
    </location>
</feature>
<protein>
    <submittedName>
        <fullName evidence="3">DUF155-domain-containing protein</fullName>
    </submittedName>
</protein>
<accession>A0A1E4SAN4</accession>
<dbReference type="Pfam" id="PF02582">
    <property type="entry name" value="DUF155"/>
    <property type="match status" value="1"/>
</dbReference>
<sequence>MFRLLKPFQHVSRGTSPLISSRWFSQRSYALQLSSQSLSRKIPTKVPKTSRQTNPQILRRTKRSRWVKKDMLLESLQKESKIQPVTTVTSCEKYDFQGILDNPPLEGIHQLVPDEILYFKYQDEYDILILENGTIVAWGLHEESTEADILPLFKEFMVFKYDFPESEDMDFLETSSPEHPTQVIAETFIINTANKDQSILEKAAFSSALSRSTRLAILENALERHILQTRKVTEGLSNGKRLTVTEKELLRSTGRLFLLRGKLNLYSELIEIPDLYWSEPNLEAIYKAVSAVLDISPRISILNKKLDYATDESRALLQTLNEEKGTRLEWIIIYLIMIEVCFETFHFYERYVDYRDRDKE</sequence>
<dbReference type="RefSeq" id="XP_020073603.1">
    <property type="nucleotide sequence ID" value="XM_020213196.1"/>
</dbReference>